<accession>A0ABR0B4E0</accession>
<comment type="caution">
    <text evidence="1">The sequence shown here is derived from an EMBL/GenBank/DDBJ whole genome shotgun (WGS) entry which is preliminary data.</text>
</comment>
<organism evidence="1 2">
    <name type="scientific">Daphnia magna</name>
    <dbReference type="NCBI Taxonomy" id="35525"/>
    <lineage>
        <taxon>Eukaryota</taxon>
        <taxon>Metazoa</taxon>
        <taxon>Ecdysozoa</taxon>
        <taxon>Arthropoda</taxon>
        <taxon>Crustacea</taxon>
        <taxon>Branchiopoda</taxon>
        <taxon>Diplostraca</taxon>
        <taxon>Cladocera</taxon>
        <taxon>Anomopoda</taxon>
        <taxon>Daphniidae</taxon>
        <taxon>Daphnia</taxon>
    </lineage>
</organism>
<sequence>MLALIFHCTSKSILPCAPLVMVLYPGNMRFAIIPAFCITKGTRVISSWDYNEKQIFHTHLFYSHSILWTTPLAG</sequence>
<gene>
    <name evidence="1" type="ORF">OUZ56_028583</name>
</gene>
<dbReference type="EMBL" id="JAOYFB010000040">
    <property type="protein sequence ID" value="KAK4036532.1"/>
    <property type="molecule type" value="Genomic_DNA"/>
</dbReference>
<name>A0ABR0B4E0_9CRUS</name>
<evidence type="ECO:0000313" key="2">
    <source>
        <dbReference type="Proteomes" id="UP001234178"/>
    </source>
</evidence>
<reference evidence="1 2" key="1">
    <citation type="journal article" date="2023" name="Nucleic Acids Res.">
        <title>The hologenome of Daphnia magna reveals possible DNA methylation and microbiome-mediated evolution of the host genome.</title>
        <authorList>
            <person name="Chaturvedi A."/>
            <person name="Li X."/>
            <person name="Dhandapani V."/>
            <person name="Marshall H."/>
            <person name="Kissane S."/>
            <person name="Cuenca-Cambronero M."/>
            <person name="Asole G."/>
            <person name="Calvet F."/>
            <person name="Ruiz-Romero M."/>
            <person name="Marangio P."/>
            <person name="Guigo R."/>
            <person name="Rago D."/>
            <person name="Mirbahai L."/>
            <person name="Eastwood N."/>
            <person name="Colbourne J.K."/>
            <person name="Zhou J."/>
            <person name="Mallon E."/>
            <person name="Orsini L."/>
        </authorList>
    </citation>
    <scope>NUCLEOTIDE SEQUENCE [LARGE SCALE GENOMIC DNA]</scope>
    <source>
        <strain evidence="1">LRV0_1</strain>
    </source>
</reference>
<keyword evidence="2" id="KW-1185">Reference proteome</keyword>
<dbReference type="Proteomes" id="UP001234178">
    <property type="component" value="Unassembled WGS sequence"/>
</dbReference>
<evidence type="ECO:0000313" key="1">
    <source>
        <dbReference type="EMBL" id="KAK4036532.1"/>
    </source>
</evidence>
<protein>
    <submittedName>
        <fullName evidence="1">Uncharacterized protein</fullName>
    </submittedName>
</protein>
<proteinExistence type="predicted"/>